<keyword evidence="5" id="KW-0326">Glycosidase</keyword>
<feature type="domain" description="Glycoside hydrolase family 3 N-terminal" evidence="6">
    <location>
        <begin position="18"/>
        <end position="346"/>
    </location>
</feature>
<dbReference type="Pfam" id="PF18034">
    <property type="entry name" value="Bac_GH3_C"/>
    <property type="match status" value="1"/>
</dbReference>
<dbReference type="RefSeq" id="WP_283752590.1">
    <property type="nucleotide sequence ID" value="NZ_JAQOSP010000037.1"/>
</dbReference>
<dbReference type="EMBL" id="JAQOSP010000037">
    <property type="protein sequence ID" value="MDJ1168827.1"/>
    <property type="molecule type" value="Genomic_DNA"/>
</dbReference>
<evidence type="ECO:0000256" key="3">
    <source>
        <dbReference type="ARBA" id="ARBA00012663"/>
    </source>
</evidence>
<dbReference type="EC" id="3.2.1.52" evidence="3"/>
<gene>
    <name evidence="8" type="ORF">PMG71_05260</name>
</gene>
<dbReference type="Pfam" id="PF00933">
    <property type="entry name" value="Glyco_hydro_3"/>
    <property type="match status" value="1"/>
</dbReference>
<dbReference type="InterPro" id="IPR041518">
    <property type="entry name" value="Bac_GH3_C"/>
</dbReference>
<protein>
    <recommendedName>
        <fullName evidence="3">beta-N-acetylhexosaminidase</fullName>
        <ecNumber evidence="3">3.2.1.52</ecNumber>
    </recommendedName>
</protein>
<evidence type="ECO:0000256" key="5">
    <source>
        <dbReference type="ARBA" id="ARBA00023295"/>
    </source>
</evidence>
<dbReference type="Gene3D" id="3.20.20.300">
    <property type="entry name" value="Glycoside hydrolase, family 3, N-terminal domain"/>
    <property type="match status" value="1"/>
</dbReference>
<sequence>MSDPTPASPLPDPASLSLEQQVAQMVVIRASGYLFDYQIRYPDWEPPNETLKRWIAQWGVGGVILVGGSAAELHDRINSLQSWATFPLLVGADVEEGVGQRFSGATHFPPPMALGAIAEKSPQAARHYAQQMGEMTAKEAVAIGLNWLYAPVVDVNNNAQNPVINVRAFGETPQRVSQLTAAYIEGAKPYPILTTAKHFPGHGDTAVDSHLELPVLPHSAARLGEIELPPFQGAIASGVDSIMSAHLLIPAWDEQYPATLSAKILTQKLRQELGFMGLIVTDALVMGAIAKHYGSNEAAVLAVQAGADILLMPQDPPGAIAAVCAAVRAGTIPPESIQASVERIFQAKQKVKPRPNSPQFPQALATPETRQVVQSILRDAQETGGNLPLNPLGGCNLIVVDDALDCSVLAKPAPAITIPESQGYQFKLVDRHTPSSASPGQEPTLLQLFVRGHPFRGSSTLNETAIAWFEALLKADRLQALVIYGSPYILEMLRPQLPKDVPYVFSYGQMPDAQAIALKTLGF</sequence>
<evidence type="ECO:0000313" key="8">
    <source>
        <dbReference type="EMBL" id="MDJ1168827.1"/>
    </source>
</evidence>
<comment type="catalytic activity">
    <reaction evidence="1">
        <text>Hydrolysis of terminal non-reducing N-acetyl-D-hexosamine residues in N-acetyl-beta-D-hexosaminides.</text>
        <dbReference type="EC" id="3.2.1.52"/>
    </reaction>
</comment>
<evidence type="ECO:0000259" key="7">
    <source>
        <dbReference type="Pfam" id="PF18034"/>
    </source>
</evidence>
<name>A0ABT7APL4_9CYAN</name>
<dbReference type="PANTHER" id="PTHR30480:SF13">
    <property type="entry name" value="BETA-HEXOSAMINIDASE"/>
    <property type="match status" value="1"/>
</dbReference>
<organism evidence="8 9">
    <name type="scientific">Roseofilum acuticapitatum BLCC-M154</name>
    <dbReference type="NCBI Taxonomy" id="3022444"/>
    <lineage>
        <taxon>Bacteria</taxon>
        <taxon>Bacillati</taxon>
        <taxon>Cyanobacteriota</taxon>
        <taxon>Cyanophyceae</taxon>
        <taxon>Desertifilales</taxon>
        <taxon>Desertifilaceae</taxon>
        <taxon>Roseofilum</taxon>
        <taxon>Roseofilum acuticapitatum</taxon>
    </lineage>
</organism>
<keyword evidence="9" id="KW-1185">Reference proteome</keyword>
<dbReference type="Proteomes" id="UP001235303">
    <property type="component" value="Unassembled WGS sequence"/>
</dbReference>
<dbReference type="SUPFAM" id="SSF51445">
    <property type="entry name" value="(Trans)glycosidases"/>
    <property type="match status" value="1"/>
</dbReference>
<comment type="similarity">
    <text evidence="2">Belongs to the glycosyl hydrolase 3 family.</text>
</comment>
<evidence type="ECO:0000313" key="9">
    <source>
        <dbReference type="Proteomes" id="UP001235303"/>
    </source>
</evidence>
<dbReference type="InterPro" id="IPR017853">
    <property type="entry name" value="GH"/>
</dbReference>
<comment type="caution">
    <text evidence="8">The sequence shown here is derived from an EMBL/GenBank/DDBJ whole genome shotgun (WGS) entry which is preliminary data.</text>
</comment>
<evidence type="ECO:0000259" key="6">
    <source>
        <dbReference type="Pfam" id="PF00933"/>
    </source>
</evidence>
<dbReference type="Gene3D" id="3.40.50.10870">
    <property type="entry name" value="Glycosyl hydrolase family 3"/>
    <property type="match status" value="1"/>
</dbReference>
<accession>A0ABT7APL4</accession>
<dbReference type="InterPro" id="IPR001764">
    <property type="entry name" value="Glyco_hydro_3_N"/>
</dbReference>
<proteinExistence type="inferred from homology"/>
<evidence type="ECO:0000256" key="4">
    <source>
        <dbReference type="ARBA" id="ARBA00022801"/>
    </source>
</evidence>
<evidence type="ECO:0000256" key="2">
    <source>
        <dbReference type="ARBA" id="ARBA00005336"/>
    </source>
</evidence>
<feature type="domain" description="Bacterial Glycosyl hydrolase family 3 C-terminal" evidence="7">
    <location>
        <begin position="395"/>
        <end position="521"/>
    </location>
</feature>
<dbReference type="GO" id="GO:0016787">
    <property type="term" value="F:hydrolase activity"/>
    <property type="evidence" value="ECO:0007669"/>
    <property type="project" value="UniProtKB-KW"/>
</dbReference>
<dbReference type="PANTHER" id="PTHR30480">
    <property type="entry name" value="BETA-HEXOSAMINIDASE-RELATED"/>
    <property type="match status" value="1"/>
</dbReference>
<dbReference type="InterPro" id="IPR050226">
    <property type="entry name" value="NagZ_Beta-hexosaminidase"/>
</dbReference>
<evidence type="ECO:0000256" key="1">
    <source>
        <dbReference type="ARBA" id="ARBA00001231"/>
    </source>
</evidence>
<dbReference type="InterPro" id="IPR036962">
    <property type="entry name" value="Glyco_hydro_3_N_sf"/>
</dbReference>
<reference evidence="8 9" key="1">
    <citation type="submission" date="2023-01" db="EMBL/GenBank/DDBJ databases">
        <title>Novel diversity within Roseofilum (Cyanobacteria; Desertifilaceae) from marine benthic mats with descriptions of four novel species.</title>
        <authorList>
            <person name="Wang Y."/>
            <person name="Berthold D.E."/>
            <person name="Hu J."/>
            <person name="Lefler F.W."/>
            <person name="Laughinghouse H.D. IV."/>
        </authorList>
    </citation>
    <scope>NUCLEOTIDE SEQUENCE [LARGE SCALE GENOMIC DNA]</scope>
    <source>
        <strain evidence="8 9">BLCC-M154</strain>
    </source>
</reference>
<keyword evidence="4 8" id="KW-0378">Hydrolase</keyword>